<sequence length="244" mass="28159">MPTYKVIKAVVLNLGIIIINIIFFSPGFIGLQLREGNALEGALGGTLILMSIIIFIWGNVHYLIVKEKVIVAAELKSKEDYKIAIRQNAAKNTFTKSVFYILKQVERLDKKNAVIHDVLLQKFNSEELSFRKFSSVLKQIEELFYLNLRSIINRLNVFDQEEYNQIAHKKAKLSSSIEAEKRKVYEEYISFIEHSIEDNEQILLKLDQLLLELSKFNSLEDGEIEAMPAMLEIDELISKTKLYQ</sequence>
<dbReference type="EMBL" id="CP002582">
    <property type="protein sequence ID" value="ADZ82287.1"/>
    <property type="molecule type" value="Genomic_DNA"/>
</dbReference>
<accession>F2JM76</accession>
<keyword evidence="1" id="KW-0812">Transmembrane</keyword>
<feature type="transmembrane region" description="Helical" evidence="1">
    <location>
        <begin position="6"/>
        <end position="29"/>
    </location>
</feature>
<dbReference type="KEGG" id="cle:Clole_0551"/>
<evidence type="ECO:0000313" key="3">
    <source>
        <dbReference type="Proteomes" id="UP000008467"/>
    </source>
</evidence>
<dbReference type="HOGENOM" id="CLU_098237_0_0_9"/>
<keyword evidence="3" id="KW-1185">Reference proteome</keyword>
<reference evidence="2 3" key="1">
    <citation type="journal article" date="2011" name="J. Bacteriol.">
        <title>Complete genome sequence of the cellulose-degrading bacterium Cellulosilyticum lentocellum.</title>
        <authorList>
            <consortium name="US DOE Joint Genome Institute"/>
            <person name="Miller D.A."/>
            <person name="Suen G."/>
            <person name="Bruce D."/>
            <person name="Copeland A."/>
            <person name="Cheng J.F."/>
            <person name="Detter C."/>
            <person name="Goodwin L.A."/>
            <person name="Han C.S."/>
            <person name="Hauser L.J."/>
            <person name="Land M.L."/>
            <person name="Lapidus A."/>
            <person name="Lucas S."/>
            <person name="Meincke L."/>
            <person name="Pitluck S."/>
            <person name="Tapia R."/>
            <person name="Teshima H."/>
            <person name="Woyke T."/>
            <person name="Fox B.G."/>
            <person name="Angert E.R."/>
            <person name="Currie C.R."/>
        </authorList>
    </citation>
    <scope>NUCLEOTIDE SEQUENCE [LARGE SCALE GENOMIC DNA]</scope>
    <source>
        <strain evidence="3">ATCC 49066 / DSM 5427 / NCIMB 11756 / RHM5</strain>
    </source>
</reference>
<evidence type="ECO:0000313" key="2">
    <source>
        <dbReference type="EMBL" id="ADZ82287.1"/>
    </source>
</evidence>
<dbReference type="STRING" id="642492.Clole_0551"/>
<keyword evidence="1" id="KW-1133">Transmembrane helix</keyword>
<gene>
    <name evidence="2" type="ordered locus">Clole_0551</name>
</gene>
<organism evidence="2 3">
    <name type="scientific">Cellulosilyticum lentocellum (strain ATCC 49066 / DSM 5427 / NCIMB 11756 / RHM5)</name>
    <name type="common">Clostridium lentocellum</name>
    <dbReference type="NCBI Taxonomy" id="642492"/>
    <lineage>
        <taxon>Bacteria</taxon>
        <taxon>Bacillati</taxon>
        <taxon>Bacillota</taxon>
        <taxon>Clostridia</taxon>
        <taxon>Lachnospirales</taxon>
        <taxon>Cellulosilyticaceae</taxon>
        <taxon>Cellulosilyticum</taxon>
    </lineage>
</organism>
<dbReference type="Proteomes" id="UP000008467">
    <property type="component" value="Chromosome"/>
</dbReference>
<feature type="transmembrane region" description="Helical" evidence="1">
    <location>
        <begin position="41"/>
        <end position="64"/>
    </location>
</feature>
<dbReference type="eggNOG" id="ENOG50322I5">
    <property type="taxonomic scope" value="Bacteria"/>
</dbReference>
<protein>
    <submittedName>
        <fullName evidence="2">Uncharacterized protein</fullName>
    </submittedName>
</protein>
<dbReference type="RefSeq" id="WP_013655588.1">
    <property type="nucleotide sequence ID" value="NC_015275.1"/>
</dbReference>
<keyword evidence="1" id="KW-0472">Membrane</keyword>
<proteinExistence type="predicted"/>
<evidence type="ECO:0000256" key="1">
    <source>
        <dbReference type="SAM" id="Phobius"/>
    </source>
</evidence>
<name>F2JM76_CELLD</name>
<dbReference type="AlphaFoldDB" id="F2JM76"/>